<protein>
    <recommendedName>
        <fullName evidence="2">Thioredoxin domain-containing protein</fullName>
    </recommendedName>
</protein>
<organism evidence="3 4">
    <name type="scientific">Mucilaginibacter gynuensis</name>
    <dbReference type="NCBI Taxonomy" id="1302236"/>
    <lineage>
        <taxon>Bacteria</taxon>
        <taxon>Pseudomonadati</taxon>
        <taxon>Bacteroidota</taxon>
        <taxon>Sphingobacteriia</taxon>
        <taxon>Sphingobacteriales</taxon>
        <taxon>Sphingobacteriaceae</taxon>
        <taxon>Mucilaginibacter</taxon>
    </lineage>
</organism>
<keyword evidence="1" id="KW-0676">Redox-active center</keyword>
<feature type="domain" description="Thioredoxin" evidence="2">
    <location>
        <begin position="602"/>
        <end position="738"/>
    </location>
</feature>
<accession>A0ABP8HEF7</accession>
<name>A0ABP8HEF7_9SPHI</name>
<dbReference type="SUPFAM" id="SSF52833">
    <property type="entry name" value="Thioredoxin-like"/>
    <property type="match status" value="1"/>
</dbReference>
<sequence>MKVRDSAHIEETYLFKSLGKEANGDSEFEVKLVAVNNSAVVNGIREGVNTNDIKKTGFSSSSVILTMALLYQPLYITINPKGELIKLTGFKELVKKAAVKWQLDEELTTMIAEDEPFINTTLQWFFLNLPDKRINYNAEWKWWNSTFKVTGIKGALLEITAKPDSAINTISGTYLFNDVTGLIEKANTRTLFKADNGSQWVEDYAQEVNYNATPVVTDTAWINMAVKMSSWSDALRVNNKPKQKELLAYFKENDKPFRNDAHYRSRKLSMIQDLDDKNKSNTYDSLLFSTPNALLTAMPHHTSNKLLKIMDNPAGSLDSALAVTRFFYTSDQFNDWVQHSFSQDFKPWDEAGNRDFLRKRDSSEAAIDKAMIEIKTNHKRSRQLLQMYQAAKEPLLIRKKTEALYLWVLAQEQKGKPQSLINIANKLGKMTEKDMLLNNGGRYNLLVYNLLVDAKRIKEANSLLQITLQKLEANTADELNGNRYADQNLLAYAYYLQYLAAKPADSVKALKYLAKAAAYSPKTKNQEDVTSFYDRSFFLNAKESYRDDFIQKLFAIGDKEQALAIIAEHLNANPQNIADVQELFTKYVPERSFKDFFAKGVVGIWEPAPNFKLKDIDGKERALSDYKDKWLVLDFWGTWCGPCRAEMPRVNEFNNQVVGGELAGVNFMSISCYDTEEKIKSFLTENKYSIPVLVSDNVVQRNYKITGYPSKILISPDGGMLPVKHGTDWRAVIKTFSQLYAAN</sequence>
<dbReference type="EMBL" id="BAABFT010000020">
    <property type="protein sequence ID" value="GAA4338212.1"/>
    <property type="molecule type" value="Genomic_DNA"/>
</dbReference>
<dbReference type="PANTHER" id="PTHR42852:SF17">
    <property type="entry name" value="THIOREDOXIN-LIKE PROTEIN HI_1115"/>
    <property type="match status" value="1"/>
</dbReference>
<dbReference type="Pfam" id="PF00578">
    <property type="entry name" value="AhpC-TSA"/>
    <property type="match status" value="1"/>
</dbReference>
<dbReference type="PROSITE" id="PS51352">
    <property type="entry name" value="THIOREDOXIN_2"/>
    <property type="match status" value="1"/>
</dbReference>
<dbReference type="InterPro" id="IPR017937">
    <property type="entry name" value="Thioredoxin_CS"/>
</dbReference>
<dbReference type="Proteomes" id="UP001500582">
    <property type="component" value="Unassembled WGS sequence"/>
</dbReference>
<evidence type="ECO:0000313" key="4">
    <source>
        <dbReference type="Proteomes" id="UP001500582"/>
    </source>
</evidence>
<reference evidence="4" key="1">
    <citation type="journal article" date="2019" name="Int. J. Syst. Evol. Microbiol.">
        <title>The Global Catalogue of Microorganisms (GCM) 10K type strain sequencing project: providing services to taxonomists for standard genome sequencing and annotation.</title>
        <authorList>
            <consortium name="The Broad Institute Genomics Platform"/>
            <consortium name="The Broad Institute Genome Sequencing Center for Infectious Disease"/>
            <person name="Wu L."/>
            <person name="Ma J."/>
        </authorList>
    </citation>
    <scope>NUCLEOTIDE SEQUENCE [LARGE SCALE GENOMIC DNA]</scope>
    <source>
        <strain evidence="4">JCM 17705</strain>
    </source>
</reference>
<comment type="caution">
    <text evidence="3">The sequence shown here is derived from an EMBL/GenBank/DDBJ whole genome shotgun (WGS) entry which is preliminary data.</text>
</comment>
<dbReference type="InterPro" id="IPR050553">
    <property type="entry name" value="Thioredoxin_ResA/DsbE_sf"/>
</dbReference>
<evidence type="ECO:0000313" key="3">
    <source>
        <dbReference type="EMBL" id="GAA4338212.1"/>
    </source>
</evidence>
<dbReference type="CDD" id="cd02966">
    <property type="entry name" value="TlpA_like_family"/>
    <property type="match status" value="1"/>
</dbReference>
<dbReference type="RefSeq" id="WP_345213757.1">
    <property type="nucleotide sequence ID" value="NZ_BAABFT010000020.1"/>
</dbReference>
<dbReference type="Gene3D" id="3.40.30.10">
    <property type="entry name" value="Glutaredoxin"/>
    <property type="match status" value="1"/>
</dbReference>
<dbReference type="PROSITE" id="PS00194">
    <property type="entry name" value="THIOREDOXIN_1"/>
    <property type="match status" value="1"/>
</dbReference>
<keyword evidence="4" id="KW-1185">Reference proteome</keyword>
<dbReference type="PANTHER" id="PTHR42852">
    <property type="entry name" value="THIOL:DISULFIDE INTERCHANGE PROTEIN DSBE"/>
    <property type="match status" value="1"/>
</dbReference>
<dbReference type="InterPro" id="IPR000866">
    <property type="entry name" value="AhpC/TSA"/>
</dbReference>
<proteinExistence type="predicted"/>
<evidence type="ECO:0000259" key="2">
    <source>
        <dbReference type="PROSITE" id="PS51352"/>
    </source>
</evidence>
<dbReference type="InterPro" id="IPR036249">
    <property type="entry name" value="Thioredoxin-like_sf"/>
</dbReference>
<evidence type="ECO:0000256" key="1">
    <source>
        <dbReference type="ARBA" id="ARBA00023284"/>
    </source>
</evidence>
<gene>
    <name evidence="3" type="ORF">GCM10023149_48090</name>
</gene>
<dbReference type="InterPro" id="IPR013766">
    <property type="entry name" value="Thioredoxin_domain"/>
</dbReference>